<organism evidence="1 2">
    <name type="scientific">Faecalibacterium cf. prausnitzii KLE1255</name>
    <dbReference type="NCBI Taxonomy" id="748224"/>
    <lineage>
        <taxon>Bacteria</taxon>
        <taxon>Bacillati</taxon>
        <taxon>Bacillota</taxon>
        <taxon>Clostridia</taxon>
        <taxon>Eubacteriales</taxon>
        <taxon>Oscillospiraceae</taxon>
        <taxon>Faecalibacterium</taxon>
    </lineage>
</organism>
<dbReference type="BioCyc" id="FCF748224-HMP:GTSS-60-MONOMER"/>
<name>E2ZI86_9FIRM</name>
<dbReference type="eggNOG" id="COG4823">
    <property type="taxonomic scope" value="Bacteria"/>
</dbReference>
<proteinExistence type="predicted"/>
<evidence type="ECO:0000313" key="2">
    <source>
        <dbReference type="Proteomes" id="UP000006028"/>
    </source>
</evidence>
<accession>E2ZI86</accession>
<sequence length="308" mass="35699">MRIMAGLFLCHFLRMSNMPETKSFCTYEQQLQILKRRGLSIADDALALQWLREKNYYRLSAYSLTLRHKSPSTGEDEFLKDSSFSTIIDLYQFDEQFRAAISHAAAIAETNLKAYIAYYHARQYGPVGYLDGNHFEDPWRHAKLLNGLSKSLGLRKDEPFVLHHHKDLNDVYPVWVIVEVLTFDQVSMMYRNLLPEDRAAIAREFYGISSREYIENWTHCAVVARNIAAHGSRFYHRQRVNPPARMPKPINSYGTKPFGYVYALWHLLPIPDRSAFVNAVHDCFIAHPSAQLSELGFPDNWLDILTVH</sequence>
<evidence type="ECO:0000313" key="1">
    <source>
        <dbReference type="EMBL" id="EFQ07072.1"/>
    </source>
</evidence>
<dbReference type="InterPro" id="IPR011664">
    <property type="entry name" value="Abi_system_AbiD/AbiF-like"/>
</dbReference>
<comment type="caution">
    <text evidence="1">The sequence shown here is derived from an EMBL/GenBank/DDBJ whole genome shotgun (WGS) entry which is preliminary data.</text>
</comment>
<dbReference type="STRING" id="748224.HMPREF9436_01377"/>
<protein>
    <submittedName>
        <fullName evidence="1">Abi-like protein</fullName>
    </submittedName>
</protein>
<dbReference type="EMBL" id="AECU01000117">
    <property type="protein sequence ID" value="EFQ07072.1"/>
    <property type="molecule type" value="Genomic_DNA"/>
</dbReference>
<reference evidence="1 2" key="1">
    <citation type="submission" date="2010-08" db="EMBL/GenBank/DDBJ databases">
        <authorList>
            <person name="Weinstock G."/>
            <person name="Sodergren E."/>
            <person name="Clifton S."/>
            <person name="Fulton L."/>
            <person name="Fulton B."/>
            <person name="Courtney L."/>
            <person name="Fronick C."/>
            <person name="Harrison M."/>
            <person name="Strong C."/>
            <person name="Farmer C."/>
            <person name="Delahaunty K."/>
            <person name="Markovic C."/>
            <person name="Hall O."/>
            <person name="Minx P."/>
            <person name="Tomlinson C."/>
            <person name="Mitreva M."/>
            <person name="Hou S."/>
            <person name="Chen J."/>
            <person name="Wollam A."/>
            <person name="Pepin K.H."/>
            <person name="Johnson M."/>
            <person name="Bhonagiri V."/>
            <person name="Zhang X."/>
            <person name="Suruliraj S."/>
            <person name="Warren W."/>
            <person name="Chinwalla A."/>
            <person name="Mardis E.R."/>
            <person name="Wilson R.K."/>
        </authorList>
    </citation>
    <scope>NUCLEOTIDE SEQUENCE [LARGE SCALE GENOMIC DNA]</scope>
    <source>
        <strain evidence="1 2">KLE1255</strain>
    </source>
</reference>
<dbReference type="AlphaFoldDB" id="E2ZI86"/>
<dbReference type="HOGENOM" id="CLU_044962_0_2_9"/>
<dbReference type="Proteomes" id="UP000006028">
    <property type="component" value="Unassembled WGS sequence"/>
</dbReference>
<dbReference type="OrthoDB" id="5363652at2"/>
<gene>
    <name evidence="1" type="ORF">HMPREF9436_01377</name>
</gene>
<dbReference type="Pfam" id="PF07751">
    <property type="entry name" value="Abi_2"/>
    <property type="match status" value="1"/>
</dbReference>